<evidence type="ECO:0000313" key="1">
    <source>
        <dbReference type="EMBL" id="JAD23866.1"/>
    </source>
</evidence>
<sequence>MAAKHALDLVSNIPIIVILARESCG</sequence>
<reference evidence="1" key="1">
    <citation type="submission" date="2014-09" db="EMBL/GenBank/DDBJ databases">
        <authorList>
            <person name="Magalhaes I.L.F."/>
            <person name="Oliveira U."/>
            <person name="Santos F.R."/>
            <person name="Vidigal T.H.D.A."/>
            <person name="Brescovit A.D."/>
            <person name="Santos A.J."/>
        </authorList>
    </citation>
    <scope>NUCLEOTIDE SEQUENCE</scope>
    <source>
        <tissue evidence="1">Shoot tissue taken approximately 20 cm above the soil surface</tissue>
    </source>
</reference>
<accession>A0A0A8YCR8</accession>
<proteinExistence type="predicted"/>
<reference evidence="1" key="2">
    <citation type="journal article" date="2015" name="Data Brief">
        <title>Shoot transcriptome of the giant reed, Arundo donax.</title>
        <authorList>
            <person name="Barrero R.A."/>
            <person name="Guerrero F.D."/>
            <person name="Moolhuijzen P."/>
            <person name="Goolsby J.A."/>
            <person name="Tidwell J."/>
            <person name="Bellgard S.E."/>
            <person name="Bellgard M.I."/>
        </authorList>
    </citation>
    <scope>NUCLEOTIDE SEQUENCE</scope>
    <source>
        <tissue evidence="1">Shoot tissue taken approximately 20 cm above the soil surface</tissue>
    </source>
</reference>
<name>A0A0A8YCR8_ARUDO</name>
<dbReference type="EMBL" id="GBRH01274029">
    <property type="protein sequence ID" value="JAD23866.1"/>
    <property type="molecule type" value="Transcribed_RNA"/>
</dbReference>
<dbReference type="AlphaFoldDB" id="A0A0A8YCR8"/>
<organism evidence="1">
    <name type="scientific">Arundo donax</name>
    <name type="common">Giant reed</name>
    <name type="synonym">Donax arundinaceus</name>
    <dbReference type="NCBI Taxonomy" id="35708"/>
    <lineage>
        <taxon>Eukaryota</taxon>
        <taxon>Viridiplantae</taxon>
        <taxon>Streptophyta</taxon>
        <taxon>Embryophyta</taxon>
        <taxon>Tracheophyta</taxon>
        <taxon>Spermatophyta</taxon>
        <taxon>Magnoliopsida</taxon>
        <taxon>Liliopsida</taxon>
        <taxon>Poales</taxon>
        <taxon>Poaceae</taxon>
        <taxon>PACMAD clade</taxon>
        <taxon>Arundinoideae</taxon>
        <taxon>Arundineae</taxon>
        <taxon>Arundo</taxon>
    </lineage>
</organism>
<protein>
    <submittedName>
        <fullName evidence="1">Uncharacterized protein</fullName>
    </submittedName>
</protein>